<keyword evidence="5" id="KW-0326">Glycosidase</keyword>
<evidence type="ECO:0000256" key="3">
    <source>
        <dbReference type="ARBA" id="ARBA00023001"/>
    </source>
</evidence>
<feature type="chain" id="PRO_5015727290" evidence="8">
    <location>
        <begin position="34"/>
        <end position="777"/>
    </location>
</feature>
<proteinExistence type="inferred from homology"/>
<dbReference type="PROSITE" id="PS51257">
    <property type="entry name" value="PROKAR_LIPOPROTEIN"/>
    <property type="match status" value="1"/>
</dbReference>
<keyword evidence="2" id="KW-0378">Hydrolase</keyword>
<name>A0A2S7FBF7_CLOBU</name>
<dbReference type="PANTHER" id="PTHR43739">
    <property type="entry name" value="XYLOGLUCANASE (EUROFUNG)"/>
    <property type="match status" value="1"/>
</dbReference>
<comment type="similarity">
    <text evidence="7">Belongs to the glycosyl hydrolase 74 family.</text>
</comment>
<sequence length="777" mass="84993">MKKGYIKNIIAAVVMTCSLFTFLACGNTTTAYAEQIPNESGYVFGNVNITGGGYIPDVIFNKSEKDLAYLRTDMGGAYRWDPENKKWIPITDWISAEDWNLLGCESIATDPIDTDRVYVLAGTYTNDWTDQNGYILRSTDRGENFEKIELPFKVGGNMPGRNMGERLSIDPNDNSVLYLGARSGHGLWKSTDYGSTWNKVDSFKEIGDYKSEGMEDLMGIAWIIFDPSSSEIGQPSKTIYVGAANSGKQNTVFVSKDAGETWNPVEGQPTYDWEPTKETPGNYLPHHAVLASNEMLYISYCNQEGPYNGNKGGVWKYDTKNNTWTEISPVKGDDAYWGYGGITVDAVNPDIIMTTTLNSWYPDANIYRSIDGGKTWDSFWEYGENGQRQNNYSLDYSAAPWLDWSKSAVAPETSPKLGWMVGSVQIDPFDSNHIVYGTGATLYGSYNMTNLEQGKKFDLSVQAEGVEETAVLDLVSLPEGTEAVLASGTGDIGGFIHKDIKKSPKMPINPTIGNCTSIDYAELNPDKIIRVGDHGTIGISKDGGDTWFQTTGSMDIGKATGDYLSTGGTIAMSADGNTILYSPSADNTTALYSTDDGTTWHSSNGIPAKAKICSDRVNPNKFYGIVNGEFYVSEDQGANFVKTTDGLYDGSKGAIDISAMPEVEGDIWFAGDGIWHSADSGKTFEKLSNVDNASIIGFGKAAPGKNYMSLYTHAVVNGIDGIYRSDDIGKSWIKINDDKHQYGAANTTITGDKREYGKFYLGTNGRGIVYGELKDMK</sequence>
<evidence type="ECO:0000256" key="1">
    <source>
        <dbReference type="ARBA" id="ARBA00022729"/>
    </source>
</evidence>
<comment type="caution">
    <text evidence="9">The sequence shown here is derived from an EMBL/GenBank/DDBJ whole genome shotgun (WGS) entry which is preliminary data.</text>
</comment>
<keyword evidence="4" id="KW-0119">Carbohydrate metabolism</keyword>
<dbReference type="FunFam" id="2.130.10.10:FF:000534">
    <property type="entry name" value="Xyloglucanase Xgh74A"/>
    <property type="match status" value="1"/>
</dbReference>
<evidence type="ECO:0000313" key="10">
    <source>
        <dbReference type="Proteomes" id="UP000238081"/>
    </source>
</evidence>
<dbReference type="GO" id="GO:0016798">
    <property type="term" value="F:hydrolase activity, acting on glycosyl bonds"/>
    <property type="evidence" value="ECO:0007669"/>
    <property type="project" value="UniProtKB-KW"/>
</dbReference>
<dbReference type="AlphaFoldDB" id="A0A2S7FBF7"/>
<dbReference type="InterPro" id="IPR015943">
    <property type="entry name" value="WD40/YVTN_repeat-like_dom_sf"/>
</dbReference>
<evidence type="ECO:0000256" key="2">
    <source>
        <dbReference type="ARBA" id="ARBA00022801"/>
    </source>
</evidence>
<dbReference type="SUPFAM" id="SSF110296">
    <property type="entry name" value="Oligoxyloglucan reducing end-specific cellobiohydrolase"/>
    <property type="match status" value="2"/>
</dbReference>
<dbReference type="GO" id="GO:0010411">
    <property type="term" value="P:xyloglucan metabolic process"/>
    <property type="evidence" value="ECO:0007669"/>
    <property type="project" value="TreeGrafter"/>
</dbReference>
<keyword evidence="3" id="KW-0136">Cellulose degradation</keyword>
<accession>A0A2S7FBF7</accession>
<organism evidence="9 10">
    <name type="scientific">Clostridium butyricum</name>
    <dbReference type="NCBI Taxonomy" id="1492"/>
    <lineage>
        <taxon>Bacteria</taxon>
        <taxon>Bacillati</taxon>
        <taxon>Bacillota</taxon>
        <taxon>Clostridia</taxon>
        <taxon>Eubacteriales</taxon>
        <taxon>Clostridiaceae</taxon>
        <taxon>Clostridium</taxon>
    </lineage>
</organism>
<evidence type="ECO:0000256" key="5">
    <source>
        <dbReference type="ARBA" id="ARBA00023295"/>
    </source>
</evidence>
<dbReference type="Gene3D" id="2.130.10.10">
    <property type="entry name" value="YVTN repeat-like/Quinoprotein amine dehydrogenase"/>
    <property type="match status" value="2"/>
</dbReference>
<evidence type="ECO:0000256" key="8">
    <source>
        <dbReference type="SAM" id="SignalP"/>
    </source>
</evidence>
<feature type="signal peptide" evidence="8">
    <location>
        <begin position="1"/>
        <end position="33"/>
    </location>
</feature>
<protein>
    <submittedName>
        <fullName evidence="9">Xyloglucanase</fullName>
    </submittedName>
</protein>
<keyword evidence="1 8" id="KW-0732">Signal</keyword>
<evidence type="ECO:0000313" key="9">
    <source>
        <dbReference type="EMBL" id="PPV15378.1"/>
    </source>
</evidence>
<evidence type="ECO:0000256" key="7">
    <source>
        <dbReference type="ARBA" id="ARBA00037986"/>
    </source>
</evidence>
<dbReference type="GO" id="GO:0030245">
    <property type="term" value="P:cellulose catabolic process"/>
    <property type="evidence" value="ECO:0007669"/>
    <property type="project" value="UniProtKB-KW"/>
</dbReference>
<dbReference type="PANTHER" id="PTHR43739:SF5">
    <property type="entry name" value="EXO-ALPHA-SIALIDASE"/>
    <property type="match status" value="1"/>
</dbReference>
<dbReference type="EMBL" id="LRDH01000100">
    <property type="protein sequence ID" value="PPV15378.1"/>
    <property type="molecule type" value="Genomic_DNA"/>
</dbReference>
<reference evidence="9 10" key="1">
    <citation type="submission" date="2016-01" db="EMBL/GenBank/DDBJ databases">
        <title>Characterization of the Clostridium difficile lineages that are prevalent in Hong Kong and China.</title>
        <authorList>
            <person name="Kwok J.S.-L."/>
            <person name="Lam W.-Y."/>
            <person name="Ip M."/>
            <person name="Chan T.-F."/>
            <person name="Hawkey P.M."/>
            <person name="Tsui S.K.-W."/>
        </authorList>
    </citation>
    <scope>NUCLEOTIDE SEQUENCE [LARGE SCALE GENOMIC DNA]</scope>
    <source>
        <strain evidence="9 10">300064</strain>
    </source>
</reference>
<dbReference type="RefSeq" id="WP_043666557.1">
    <property type="nucleotide sequence ID" value="NZ_JSEG01000025.1"/>
</dbReference>
<dbReference type="Proteomes" id="UP000238081">
    <property type="component" value="Unassembled WGS sequence"/>
</dbReference>
<dbReference type="CDD" id="cd15482">
    <property type="entry name" value="Sialidase_non-viral"/>
    <property type="match status" value="2"/>
</dbReference>
<evidence type="ECO:0000256" key="6">
    <source>
        <dbReference type="ARBA" id="ARBA00023326"/>
    </source>
</evidence>
<gene>
    <name evidence="9" type="ORF">AWN73_12085</name>
</gene>
<keyword evidence="6" id="KW-0624">Polysaccharide degradation</keyword>
<evidence type="ECO:0000256" key="4">
    <source>
        <dbReference type="ARBA" id="ARBA00023277"/>
    </source>
</evidence>
<dbReference type="InterPro" id="IPR052025">
    <property type="entry name" value="Xyloglucanase_GH74"/>
</dbReference>